<dbReference type="GO" id="GO:0000156">
    <property type="term" value="F:phosphorelay response regulator activity"/>
    <property type="evidence" value="ECO:0007669"/>
    <property type="project" value="InterPro"/>
</dbReference>
<feature type="modified residue" description="4-aspartylphosphate" evidence="5">
    <location>
        <position position="61"/>
    </location>
</feature>
<accession>A0A1S8KPP9</accession>
<dbReference type="SMART" id="SM00448">
    <property type="entry name" value="REC"/>
    <property type="match status" value="1"/>
</dbReference>
<evidence type="ECO:0000259" key="7">
    <source>
        <dbReference type="PROSITE" id="PS50930"/>
    </source>
</evidence>
<evidence type="ECO:0000256" key="2">
    <source>
        <dbReference type="ARBA" id="ARBA00023012"/>
    </source>
</evidence>
<name>A0A1S8KPP9_9LACT</name>
<dbReference type="Gene3D" id="3.40.50.2300">
    <property type="match status" value="1"/>
</dbReference>
<keyword evidence="3" id="KW-0010">Activator</keyword>
<dbReference type="PROSITE" id="PS50930">
    <property type="entry name" value="HTH_LYTTR"/>
    <property type="match status" value="1"/>
</dbReference>
<protein>
    <recommendedName>
        <fullName evidence="10">Response regulator transcription factor</fullName>
    </recommendedName>
</protein>
<dbReference type="SUPFAM" id="SSF52172">
    <property type="entry name" value="CheY-like"/>
    <property type="match status" value="1"/>
</dbReference>
<keyword evidence="1" id="KW-0963">Cytoplasm</keyword>
<evidence type="ECO:0000256" key="3">
    <source>
        <dbReference type="ARBA" id="ARBA00023159"/>
    </source>
</evidence>
<evidence type="ECO:0008006" key="10">
    <source>
        <dbReference type="Google" id="ProtNLM"/>
    </source>
</evidence>
<dbReference type="InterPro" id="IPR007492">
    <property type="entry name" value="LytTR_DNA-bd_dom"/>
</dbReference>
<dbReference type="EMBL" id="MUYF01000003">
    <property type="protein sequence ID" value="OOL81686.1"/>
    <property type="molecule type" value="Genomic_DNA"/>
</dbReference>
<gene>
    <name evidence="8" type="ORF">BWX42_08265</name>
</gene>
<evidence type="ECO:0000313" key="9">
    <source>
        <dbReference type="Proteomes" id="UP000190409"/>
    </source>
</evidence>
<sequence length="245" mass="28521">MHSIIICEDNQEQLAYLSMLVQNYIQFHENQFRLVYEDTNPQTTLNYIQQEAIKKGLYLIDINLGADMTGVDLAEAIRDSDIQSKIIFITSEEDQATNILNRHIEPLAYISKNEGLETMQSNLHRALDDAYSRFSEITVRTKDVFSFNFDTLTYQFDLDEVISIEVSGDHRLTLKTITGQYDFFNTLAQIEQDYPTLLRIGRSDMINPVNIKHIDYKRRNVTMVNDEQFTIAASRIIQLRQLYKS</sequence>
<dbReference type="PANTHER" id="PTHR37299">
    <property type="entry name" value="TRANSCRIPTIONAL REGULATOR-RELATED"/>
    <property type="match status" value="1"/>
</dbReference>
<organism evidence="8 9">
    <name type="scientific">Dolosigranulum pigrum</name>
    <dbReference type="NCBI Taxonomy" id="29394"/>
    <lineage>
        <taxon>Bacteria</taxon>
        <taxon>Bacillati</taxon>
        <taxon>Bacillota</taxon>
        <taxon>Bacilli</taxon>
        <taxon>Lactobacillales</taxon>
        <taxon>Carnobacteriaceae</taxon>
        <taxon>Dolosigranulum</taxon>
    </lineage>
</organism>
<dbReference type="Pfam" id="PF00072">
    <property type="entry name" value="Response_reg"/>
    <property type="match status" value="1"/>
</dbReference>
<evidence type="ECO:0000313" key="8">
    <source>
        <dbReference type="EMBL" id="OOL81686.1"/>
    </source>
</evidence>
<feature type="domain" description="HTH LytTR-type" evidence="7">
    <location>
        <begin position="145"/>
        <end position="245"/>
    </location>
</feature>
<comment type="caution">
    <text evidence="8">The sequence shown here is derived from an EMBL/GenBank/DDBJ whole genome shotgun (WGS) entry which is preliminary data.</text>
</comment>
<evidence type="ECO:0000256" key="4">
    <source>
        <dbReference type="ARBA" id="ARBA00037164"/>
    </source>
</evidence>
<dbReference type="GO" id="GO:0003677">
    <property type="term" value="F:DNA binding"/>
    <property type="evidence" value="ECO:0007669"/>
    <property type="project" value="InterPro"/>
</dbReference>
<dbReference type="AlphaFoldDB" id="A0A1S8KPP9"/>
<dbReference type="Proteomes" id="UP000190409">
    <property type="component" value="Unassembled WGS sequence"/>
</dbReference>
<evidence type="ECO:0000256" key="5">
    <source>
        <dbReference type="PROSITE-ProRule" id="PRU00169"/>
    </source>
</evidence>
<keyword evidence="2" id="KW-0902">Two-component regulatory system</keyword>
<dbReference type="PANTHER" id="PTHR37299:SF3">
    <property type="entry name" value="STAGE 0 SPORULATION PROTEIN A HOMOLOG"/>
    <property type="match status" value="1"/>
</dbReference>
<dbReference type="InterPro" id="IPR001789">
    <property type="entry name" value="Sig_transdc_resp-reg_receiver"/>
</dbReference>
<dbReference type="Gene3D" id="2.40.50.1020">
    <property type="entry name" value="LytTr DNA-binding domain"/>
    <property type="match status" value="1"/>
</dbReference>
<evidence type="ECO:0000256" key="1">
    <source>
        <dbReference type="ARBA" id="ARBA00022490"/>
    </source>
</evidence>
<dbReference type="Pfam" id="PF04397">
    <property type="entry name" value="LytTR"/>
    <property type="match status" value="1"/>
</dbReference>
<evidence type="ECO:0000259" key="6">
    <source>
        <dbReference type="PROSITE" id="PS50110"/>
    </source>
</evidence>
<dbReference type="PROSITE" id="PS50110">
    <property type="entry name" value="RESPONSE_REGULATORY"/>
    <property type="match status" value="1"/>
</dbReference>
<dbReference type="SMART" id="SM00850">
    <property type="entry name" value="LytTR"/>
    <property type="match status" value="1"/>
</dbReference>
<dbReference type="InterPro" id="IPR011006">
    <property type="entry name" value="CheY-like_superfamily"/>
</dbReference>
<proteinExistence type="predicted"/>
<reference evidence="8 9" key="1">
    <citation type="submission" date="2017-01" db="EMBL/GenBank/DDBJ databases">
        <title>Complete Genome Sequence of Dolosigranulum pigrum isolated from a Patient with interstitial lung disease.</title>
        <authorList>
            <person name="Mukhopadhyay R."/>
            <person name="Joaquin J."/>
            <person name="Hogue R."/>
            <person name="Fitzgerald S."/>
            <person name="Jospin G."/>
            <person name="Eisen J.A."/>
            <person name="Chaturvedi V."/>
        </authorList>
    </citation>
    <scope>NUCLEOTIDE SEQUENCE [LARGE SCALE GENOMIC DNA]</scope>
    <source>
        <strain evidence="8 9">15S00348</strain>
    </source>
</reference>
<comment type="function">
    <text evidence="4">Required for high-level post-exponential phase expression of a series of secreted proteins.</text>
</comment>
<feature type="domain" description="Response regulatory" evidence="6">
    <location>
        <begin position="3"/>
        <end position="127"/>
    </location>
</feature>
<dbReference type="InterPro" id="IPR046947">
    <property type="entry name" value="LytR-like"/>
</dbReference>
<keyword evidence="5" id="KW-0597">Phosphoprotein</keyword>